<dbReference type="AlphaFoldDB" id="A0A7Y9UPR7"/>
<dbReference type="GO" id="GO:0003677">
    <property type="term" value="F:DNA binding"/>
    <property type="evidence" value="ECO:0007669"/>
    <property type="project" value="UniProtKB-UniRule"/>
</dbReference>
<gene>
    <name evidence="5" type="ORF">BJ980_002801</name>
</gene>
<feature type="domain" description="HTH tetR-type" evidence="4">
    <location>
        <begin position="49"/>
        <end position="110"/>
    </location>
</feature>
<evidence type="ECO:0000256" key="3">
    <source>
        <dbReference type="SAM" id="MobiDB-lite"/>
    </source>
</evidence>
<dbReference type="RefSeq" id="WP_179502883.1">
    <property type="nucleotide sequence ID" value="NZ_JACCAA010000001.1"/>
</dbReference>
<dbReference type="Pfam" id="PF00440">
    <property type="entry name" value="TetR_N"/>
    <property type="match status" value="1"/>
</dbReference>
<keyword evidence="1 2" id="KW-0238">DNA-binding</keyword>
<dbReference type="Gene3D" id="1.10.357.10">
    <property type="entry name" value="Tetracycline Repressor, domain 2"/>
    <property type="match status" value="1"/>
</dbReference>
<accession>A0A7Y9UPR7</accession>
<dbReference type="InterPro" id="IPR001647">
    <property type="entry name" value="HTH_TetR"/>
</dbReference>
<sequence>MSNSSGARTPANKAGAPARKAATAPLAETTTQPRKTAVKGTNGRANAGPDARTRILNAAARLIAERGLEGVSLREITREAGQKNTTALQYHFGDREGMLRVLVDHYVPRISVRRHALLDHLLSRGEITLREGAAILVTPLIAELSDEGGRHFLQVAAQLVNRSDALVDPDDALGALVYDPDGSLDRWSTLIEELMPPRTAGPPLHRRFAAIRFVHLELGRRARMGVDHGGELFAAQLVDLAAAILGADLSPETRRIMDERHPEA</sequence>
<evidence type="ECO:0000313" key="5">
    <source>
        <dbReference type="EMBL" id="NYG59878.1"/>
    </source>
</evidence>
<proteinExistence type="predicted"/>
<evidence type="ECO:0000256" key="2">
    <source>
        <dbReference type="PROSITE-ProRule" id="PRU00335"/>
    </source>
</evidence>
<feature type="region of interest" description="Disordered" evidence="3">
    <location>
        <begin position="1"/>
        <end position="50"/>
    </location>
</feature>
<evidence type="ECO:0000313" key="6">
    <source>
        <dbReference type="Proteomes" id="UP000540656"/>
    </source>
</evidence>
<dbReference type="Proteomes" id="UP000540656">
    <property type="component" value="Unassembled WGS sequence"/>
</dbReference>
<reference evidence="5 6" key="1">
    <citation type="submission" date="2020-07" db="EMBL/GenBank/DDBJ databases">
        <title>Sequencing the genomes of 1000 actinobacteria strains.</title>
        <authorList>
            <person name="Klenk H.-P."/>
        </authorList>
    </citation>
    <scope>NUCLEOTIDE SEQUENCE [LARGE SCALE GENOMIC DNA]</scope>
    <source>
        <strain evidence="5 6">DSM 23819</strain>
    </source>
</reference>
<comment type="caution">
    <text evidence="5">The sequence shown here is derived from an EMBL/GenBank/DDBJ whole genome shotgun (WGS) entry which is preliminary data.</text>
</comment>
<protein>
    <submittedName>
        <fullName evidence="5">AcrR family transcriptional regulator</fullName>
    </submittedName>
</protein>
<dbReference type="PROSITE" id="PS50977">
    <property type="entry name" value="HTH_TETR_2"/>
    <property type="match status" value="1"/>
</dbReference>
<organism evidence="5 6">
    <name type="scientific">Nocardioides daedukensis</name>
    <dbReference type="NCBI Taxonomy" id="634462"/>
    <lineage>
        <taxon>Bacteria</taxon>
        <taxon>Bacillati</taxon>
        <taxon>Actinomycetota</taxon>
        <taxon>Actinomycetes</taxon>
        <taxon>Propionibacteriales</taxon>
        <taxon>Nocardioidaceae</taxon>
        <taxon>Nocardioides</taxon>
    </lineage>
</organism>
<comment type="caution">
    <text evidence="2">Lacks conserved residue(s) required for the propagation of feature annotation.</text>
</comment>
<dbReference type="InterPro" id="IPR009057">
    <property type="entry name" value="Homeodomain-like_sf"/>
</dbReference>
<dbReference type="EMBL" id="JACCAA010000001">
    <property type="protein sequence ID" value="NYG59878.1"/>
    <property type="molecule type" value="Genomic_DNA"/>
</dbReference>
<name>A0A7Y9UPR7_9ACTN</name>
<evidence type="ECO:0000256" key="1">
    <source>
        <dbReference type="ARBA" id="ARBA00023125"/>
    </source>
</evidence>
<feature type="compositionally biased region" description="Low complexity" evidence="3">
    <location>
        <begin position="10"/>
        <end position="27"/>
    </location>
</feature>
<dbReference type="SUPFAM" id="SSF46689">
    <property type="entry name" value="Homeodomain-like"/>
    <property type="match status" value="1"/>
</dbReference>
<keyword evidence="6" id="KW-1185">Reference proteome</keyword>
<evidence type="ECO:0000259" key="4">
    <source>
        <dbReference type="PROSITE" id="PS50977"/>
    </source>
</evidence>